<organism evidence="5 6">
    <name type="scientific">Collinsella tanakaei</name>
    <dbReference type="NCBI Taxonomy" id="626935"/>
    <lineage>
        <taxon>Bacteria</taxon>
        <taxon>Bacillati</taxon>
        <taxon>Actinomycetota</taxon>
        <taxon>Coriobacteriia</taxon>
        <taxon>Coriobacteriales</taxon>
        <taxon>Coriobacteriaceae</taxon>
        <taxon>Collinsella</taxon>
    </lineage>
</organism>
<proteinExistence type="inferred from homology"/>
<dbReference type="InterPro" id="IPR001360">
    <property type="entry name" value="Glyco_hydro_1"/>
</dbReference>
<dbReference type="GO" id="GO:0016052">
    <property type="term" value="P:carbohydrate catabolic process"/>
    <property type="evidence" value="ECO:0007669"/>
    <property type="project" value="TreeGrafter"/>
</dbReference>
<sequence length="488" mass="56284">MRTGFPKGFLWGGATAASQVEGGWNEGGKGLDTADCRPAASHLTTEQRREPAFKEMTSEKIAAAIQCPDAGEYPFRRGSDGYHRWEEDLDLYAEMGLKVYRMSVSWARIFPNGDDVEPNQEGIDYYRRVLEGCRARGMKVFLTMLHYSIPINLVEKYGGWKNRELIDLYLRYARVLFENYGDLVDYWLPFNEMNAGRFLPFNGTALIRDREEHFDQSVYQGLHHQFLASALAVKLGHRLIPGSQIGCMIARFCHYVGSCRPEDQLQMLRDEQYTNWFYTDVMVRGIYPEYMERYFDLKNIEVKMQPGDQQILQKGTADFISFSYYFTQISTVDTAWEKTDGNLVTGSKNPYLTASEWGWQYDPMGLRITLNQLWDRYRKPLFVAENGLGATDVLEPDGTVHDAYRIAYLRHHVEAMREAIIDGVNLLGYTWWGVIDLVSNATMQMSKRYGFIYVDADDGGNGTFDRFKKDSFYWYQKCIATNGEDLGE</sequence>
<dbReference type="AlphaFoldDB" id="A0A3E4QVQ5"/>
<keyword evidence="3" id="KW-0326">Glycosidase</keyword>
<evidence type="ECO:0000256" key="2">
    <source>
        <dbReference type="ARBA" id="ARBA00022801"/>
    </source>
</evidence>
<dbReference type="PRINTS" id="PR00131">
    <property type="entry name" value="GLHYDRLASE1"/>
</dbReference>
<name>A0A3E4QVQ5_9ACTN</name>
<keyword evidence="2" id="KW-0378">Hydrolase</keyword>
<evidence type="ECO:0000256" key="4">
    <source>
        <dbReference type="RuleBase" id="RU003690"/>
    </source>
</evidence>
<comment type="similarity">
    <text evidence="1 4">Belongs to the glycosyl hydrolase 1 family.</text>
</comment>
<dbReference type="GO" id="GO:0008422">
    <property type="term" value="F:beta-glucosidase activity"/>
    <property type="evidence" value="ECO:0007669"/>
    <property type="project" value="TreeGrafter"/>
</dbReference>
<reference evidence="5 6" key="1">
    <citation type="submission" date="2018-08" db="EMBL/GenBank/DDBJ databases">
        <title>A genome reference for cultivated species of the human gut microbiota.</title>
        <authorList>
            <person name="Zou Y."/>
            <person name="Xue W."/>
            <person name="Luo G."/>
        </authorList>
    </citation>
    <scope>NUCLEOTIDE SEQUENCE [LARGE SCALE GENOMIC DNA]</scope>
    <source>
        <strain evidence="5 6">TF08-14</strain>
    </source>
</reference>
<dbReference type="EMBL" id="QSRJ01000003">
    <property type="protein sequence ID" value="RGL11275.1"/>
    <property type="molecule type" value="Genomic_DNA"/>
</dbReference>
<dbReference type="InterPro" id="IPR017853">
    <property type="entry name" value="GH"/>
</dbReference>
<dbReference type="Pfam" id="PF00232">
    <property type="entry name" value="Glyco_hydro_1"/>
    <property type="match status" value="1"/>
</dbReference>
<dbReference type="Proteomes" id="UP000260943">
    <property type="component" value="Unassembled WGS sequence"/>
</dbReference>
<accession>A0A3E4QVQ5</accession>
<dbReference type="PANTHER" id="PTHR10353">
    <property type="entry name" value="GLYCOSYL HYDROLASE"/>
    <property type="match status" value="1"/>
</dbReference>
<evidence type="ECO:0000313" key="5">
    <source>
        <dbReference type="EMBL" id="RGL11275.1"/>
    </source>
</evidence>
<evidence type="ECO:0000313" key="6">
    <source>
        <dbReference type="Proteomes" id="UP000260943"/>
    </source>
</evidence>
<evidence type="ECO:0000256" key="3">
    <source>
        <dbReference type="ARBA" id="ARBA00023295"/>
    </source>
</evidence>
<dbReference type="Gene3D" id="3.20.20.80">
    <property type="entry name" value="Glycosidases"/>
    <property type="match status" value="1"/>
</dbReference>
<dbReference type="FunFam" id="3.20.20.80:FF:000004">
    <property type="entry name" value="Beta-glucosidase 6-phospho-beta-glucosidase"/>
    <property type="match status" value="1"/>
</dbReference>
<gene>
    <name evidence="5" type="ORF">DXC81_03290</name>
</gene>
<dbReference type="SUPFAM" id="SSF51445">
    <property type="entry name" value="(Trans)glycosidases"/>
    <property type="match status" value="1"/>
</dbReference>
<protein>
    <submittedName>
        <fullName evidence="5">Beta-glucosidase</fullName>
    </submittedName>
</protein>
<comment type="caution">
    <text evidence="5">The sequence shown here is derived from an EMBL/GenBank/DDBJ whole genome shotgun (WGS) entry which is preliminary data.</text>
</comment>
<evidence type="ECO:0000256" key="1">
    <source>
        <dbReference type="ARBA" id="ARBA00010838"/>
    </source>
</evidence>
<dbReference type="GO" id="GO:0005829">
    <property type="term" value="C:cytosol"/>
    <property type="evidence" value="ECO:0007669"/>
    <property type="project" value="TreeGrafter"/>
</dbReference>
<dbReference type="PANTHER" id="PTHR10353:SF122">
    <property type="entry name" value="6-PHOSPHO-BETA-GLUCOSIDASE ASCB-RELATED"/>
    <property type="match status" value="1"/>
</dbReference>